<feature type="domain" description="Nucleotidyl transferase" evidence="3">
    <location>
        <begin position="14"/>
        <end position="241"/>
    </location>
</feature>
<gene>
    <name evidence="5" type="primary">glgD</name>
    <name evidence="5" type="ORF">H8699_08240</name>
</gene>
<dbReference type="RefSeq" id="WP_138294636.1">
    <property type="nucleotide sequence ID" value="NZ_JACRSO010000003.1"/>
</dbReference>
<dbReference type="EMBL" id="JACRSO010000003">
    <property type="protein sequence ID" value="MBC8529413.1"/>
    <property type="molecule type" value="Genomic_DNA"/>
</dbReference>
<keyword evidence="2" id="KW-0320">Glycogen biosynthesis</keyword>
<dbReference type="Gene3D" id="3.90.550.10">
    <property type="entry name" value="Spore Coat Polysaccharide Biosynthesis Protein SpsA, Chain A"/>
    <property type="match status" value="1"/>
</dbReference>
<dbReference type="InterPro" id="IPR005835">
    <property type="entry name" value="NTP_transferase_dom"/>
</dbReference>
<evidence type="ECO:0000259" key="4">
    <source>
        <dbReference type="Pfam" id="PF24894"/>
    </source>
</evidence>
<dbReference type="InterPro" id="IPR011831">
    <property type="entry name" value="ADP-Glc_PPase"/>
</dbReference>
<accession>A0A926HMR2</accession>
<dbReference type="AlphaFoldDB" id="A0A926HMR2"/>
<dbReference type="SUPFAM" id="SSF53448">
    <property type="entry name" value="Nucleotide-diphospho-sugar transferases"/>
    <property type="match status" value="1"/>
</dbReference>
<dbReference type="Gene3D" id="2.160.10.10">
    <property type="entry name" value="Hexapeptide repeat proteins"/>
    <property type="match status" value="1"/>
</dbReference>
<dbReference type="Pfam" id="PF24894">
    <property type="entry name" value="Hexapep_GlmU"/>
    <property type="match status" value="1"/>
</dbReference>
<protein>
    <submittedName>
        <fullName evidence="5">Glucose-1-phosphate adenylyltransferase subunit GlgD</fullName>
        <ecNumber evidence="5">2.7.7.27</ecNumber>
    </submittedName>
</protein>
<dbReference type="CDD" id="cd04651">
    <property type="entry name" value="LbH_G1P_AT_C"/>
    <property type="match status" value="1"/>
</dbReference>
<dbReference type="InterPro" id="IPR011832">
    <property type="entry name" value="GlgDAde_trans"/>
</dbReference>
<proteinExistence type="inferred from homology"/>
<keyword evidence="5" id="KW-0548">Nucleotidyltransferase</keyword>
<comment type="similarity">
    <text evidence="1">Belongs to the bacterial/plant glucose-1-phosphate adenylyltransferase family.</text>
</comment>
<evidence type="ECO:0000256" key="1">
    <source>
        <dbReference type="ARBA" id="ARBA00010443"/>
    </source>
</evidence>
<dbReference type="InterPro" id="IPR056818">
    <property type="entry name" value="GlmU/GlgC-like_hexapep"/>
</dbReference>
<dbReference type="Proteomes" id="UP000654279">
    <property type="component" value="Unassembled WGS sequence"/>
</dbReference>
<evidence type="ECO:0000256" key="2">
    <source>
        <dbReference type="ARBA" id="ARBA00023056"/>
    </source>
</evidence>
<dbReference type="InterPro" id="IPR011004">
    <property type="entry name" value="Trimer_LpxA-like_sf"/>
</dbReference>
<dbReference type="PANTHER" id="PTHR43523">
    <property type="entry name" value="GLUCOSE-1-PHOSPHATE ADENYLYLTRANSFERASE-RELATED"/>
    <property type="match status" value="1"/>
</dbReference>
<evidence type="ECO:0000259" key="3">
    <source>
        <dbReference type="Pfam" id="PF00483"/>
    </source>
</evidence>
<sequence length="375" mass="42223">MIKDTLGMIYTGEDSYHLRDLCSKRPIAAIPIWGRYRAIDFLLTNLVNSGVGNVGVIAQQNYNSLMDHLGSGKAWDLDRKRYGLRILPPYIDSSSSSTGYTGIVDALQRTMTYIRHAPQRYVILSGSSVLFKSTFDDALAQHVATNADITVFYKDATPAEMSAMVDGDFIQLREDNRIWDFEINPASPHSNQVMMNVFILEKSLLEYLIGEAFAHNEHNFTEGILMKRVKDLRLYGYDYKGYVARLDSVQSYFKHSMKILEPEMRQEIFYENGPVYTKVKDEVPTRYENGSHVSNSMIADGCVIEGSVEDSILFRSVHIAPGAVVKNCVIMQGSEIQSGAVLENVIIDKSAIIRRDRHLVGQENYPVLIGKNAIV</sequence>
<dbReference type="PANTHER" id="PTHR43523:SF6">
    <property type="entry name" value="GLYCOGEN BIOSYNTHESIS PROTEIN GLGD"/>
    <property type="match status" value="1"/>
</dbReference>
<dbReference type="EC" id="2.7.7.27" evidence="5"/>
<name>A0A926HMR2_9FIRM</name>
<comment type="caution">
    <text evidence="5">The sequence shown here is derived from an EMBL/GenBank/DDBJ whole genome shotgun (WGS) entry which is preliminary data.</text>
</comment>
<dbReference type="InterPro" id="IPR029044">
    <property type="entry name" value="Nucleotide-diphossugar_trans"/>
</dbReference>
<dbReference type="Pfam" id="PF00483">
    <property type="entry name" value="NTP_transferase"/>
    <property type="match status" value="1"/>
</dbReference>
<dbReference type="SUPFAM" id="SSF51161">
    <property type="entry name" value="Trimeric LpxA-like enzymes"/>
    <property type="match status" value="1"/>
</dbReference>
<evidence type="ECO:0000313" key="5">
    <source>
        <dbReference type="EMBL" id="MBC8529413.1"/>
    </source>
</evidence>
<dbReference type="NCBIfam" id="TIGR02092">
    <property type="entry name" value="glgD"/>
    <property type="match status" value="1"/>
</dbReference>
<evidence type="ECO:0000313" key="6">
    <source>
        <dbReference type="Proteomes" id="UP000654279"/>
    </source>
</evidence>
<dbReference type="CDD" id="cd02508">
    <property type="entry name" value="ADP_Glucose_PP"/>
    <property type="match status" value="1"/>
</dbReference>
<feature type="domain" description="Glucose-1-phosphate adenylyltransferase/Bifunctional protein GlmU-like C-terminal hexapeptide" evidence="4">
    <location>
        <begin position="288"/>
        <end position="357"/>
    </location>
</feature>
<keyword evidence="5" id="KW-0808">Transferase</keyword>
<organism evidence="5 6">
    <name type="scientific">Luoshenia tenuis</name>
    <dbReference type="NCBI Taxonomy" id="2763654"/>
    <lineage>
        <taxon>Bacteria</taxon>
        <taxon>Bacillati</taxon>
        <taxon>Bacillota</taxon>
        <taxon>Clostridia</taxon>
        <taxon>Christensenellales</taxon>
        <taxon>Christensenellaceae</taxon>
        <taxon>Luoshenia</taxon>
    </lineage>
</organism>
<reference evidence="5" key="1">
    <citation type="submission" date="2020-08" db="EMBL/GenBank/DDBJ databases">
        <title>Genome public.</title>
        <authorList>
            <person name="Liu C."/>
            <person name="Sun Q."/>
        </authorList>
    </citation>
    <scope>NUCLEOTIDE SEQUENCE</scope>
    <source>
        <strain evidence="5">NSJ-44</strain>
    </source>
</reference>
<dbReference type="GO" id="GO:0008878">
    <property type="term" value="F:glucose-1-phosphate adenylyltransferase activity"/>
    <property type="evidence" value="ECO:0007669"/>
    <property type="project" value="UniProtKB-EC"/>
</dbReference>
<dbReference type="GO" id="GO:0005978">
    <property type="term" value="P:glycogen biosynthetic process"/>
    <property type="evidence" value="ECO:0007669"/>
    <property type="project" value="UniProtKB-KW"/>
</dbReference>
<keyword evidence="6" id="KW-1185">Reference proteome</keyword>